<proteinExistence type="predicted"/>
<sequence>MDQDSLLAIRTSIQEATISIPRPPVPVYAELGELFLGDHVLSYGGALRFRVEEEGGEPLPPHVMSRFPLVSIYGNNIVLDYYERVPAVNGSHAVHMHESLWEVRGGRAGRAGHAGHGARGARPPRAGRSCWRSPTCGACCCVFPRERRLRLNRCMYCY</sequence>
<organism evidence="6 7">
    <name type="scientific">Euphydryas editha</name>
    <name type="common">Edith's checkerspot</name>
    <dbReference type="NCBI Taxonomy" id="104508"/>
    <lineage>
        <taxon>Eukaryota</taxon>
        <taxon>Metazoa</taxon>
        <taxon>Ecdysozoa</taxon>
        <taxon>Arthropoda</taxon>
        <taxon>Hexapoda</taxon>
        <taxon>Insecta</taxon>
        <taxon>Pterygota</taxon>
        <taxon>Neoptera</taxon>
        <taxon>Endopterygota</taxon>
        <taxon>Lepidoptera</taxon>
        <taxon>Glossata</taxon>
        <taxon>Ditrysia</taxon>
        <taxon>Papilionoidea</taxon>
        <taxon>Nymphalidae</taxon>
        <taxon>Nymphalinae</taxon>
        <taxon>Euphydryas</taxon>
    </lineage>
</organism>
<dbReference type="Proteomes" id="UP001153954">
    <property type="component" value="Unassembled WGS sequence"/>
</dbReference>
<evidence type="ECO:0000256" key="4">
    <source>
        <dbReference type="ARBA" id="ARBA00023180"/>
    </source>
</evidence>
<keyword evidence="1" id="KW-0732">Signal</keyword>
<dbReference type="Pfam" id="PF00052">
    <property type="entry name" value="Laminin_B"/>
    <property type="match status" value="1"/>
</dbReference>
<reference evidence="6" key="1">
    <citation type="submission" date="2022-03" db="EMBL/GenBank/DDBJ databases">
        <authorList>
            <person name="Tunstrom K."/>
        </authorList>
    </citation>
    <scope>NUCLEOTIDE SEQUENCE</scope>
</reference>
<keyword evidence="2" id="KW-0677">Repeat</keyword>
<feature type="domain" description="Laminin IV type A" evidence="5">
    <location>
        <begin position="30"/>
        <end position="103"/>
    </location>
</feature>
<name>A0AAU9UZN3_EUPED</name>
<evidence type="ECO:0000259" key="5">
    <source>
        <dbReference type="Pfam" id="PF00052"/>
    </source>
</evidence>
<evidence type="ECO:0000256" key="3">
    <source>
        <dbReference type="ARBA" id="ARBA00023157"/>
    </source>
</evidence>
<dbReference type="EMBL" id="CAKOGL010000027">
    <property type="protein sequence ID" value="CAH2105109.1"/>
    <property type="molecule type" value="Genomic_DNA"/>
</dbReference>
<evidence type="ECO:0000313" key="7">
    <source>
        <dbReference type="Proteomes" id="UP001153954"/>
    </source>
</evidence>
<dbReference type="InterPro" id="IPR000034">
    <property type="entry name" value="Laminin_IV"/>
</dbReference>
<evidence type="ECO:0000313" key="6">
    <source>
        <dbReference type="EMBL" id="CAH2105109.1"/>
    </source>
</evidence>
<keyword evidence="7" id="KW-1185">Reference proteome</keyword>
<protein>
    <recommendedName>
        <fullName evidence="5">Laminin IV type A domain-containing protein</fullName>
    </recommendedName>
</protein>
<keyword evidence="4" id="KW-0325">Glycoprotein</keyword>
<keyword evidence="3" id="KW-1015">Disulfide bond</keyword>
<gene>
    <name evidence="6" type="ORF">EEDITHA_LOCUS19415</name>
</gene>
<dbReference type="AlphaFoldDB" id="A0AAU9UZN3"/>
<accession>A0AAU9UZN3</accession>
<evidence type="ECO:0000256" key="1">
    <source>
        <dbReference type="ARBA" id="ARBA00022729"/>
    </source>
</evidence>
<evidence type="ECO:0000256" key="2">
    <source>
        <dbReference type="ARBA" id="ARBA00022737"/>
    </source>
</evidence>
<comment type="caution">
    <text evidence="6">The sequence shown here is derived from an EMBL/GenBank/DDBJ whole genome shotgun (WGS) entry which is preliminary data.</text>
</comment>